<name>A0A6A5SAL6_9PLEO</name>
<accession>A0A6A5SAL6</accession>
<reference evidence="4" key="1">
    <citation type="journal article" date="2020" name="Stud. Mycol.">
        <title>101 Dothideomycetes genomes: a test case for predicting lifestyles and emergence of pathogens.</title>
        <authorList>
            <person name="Haridas S."/>
            <person name="Albert R."/>
            <person name="Binder M."/>
            <person name="Bloem J."/>
            <person name="Labutti K."/>
            <person name="Salamov A."/>
            <person name="Andreopoulos B."/>
            <person name="Baker S."/>
            <person name="Barry K."/>
            <person name="Bills G."/>
            <person name="Bluhm B."/>
            <person name="Cannon C."/>
            <person name="Castanera R."/>
            <person name="Culley D."/>
            <person name="Daum C."/>
            <person name="Ezra D."/>
            <person name="Gonzalez J."/>
            <person name="Henrissat B."/>
            <person name="Kuo A."/>
            <person name="Liang C."/>
            <person name="Lipzen A."/>
            <person name="Lutzoni F."/>
            <person name="Magnuson J."/>
            <person name="Mondo S."/>
            <person name="Nolan M."/>
            <person name="Ohm R."/>
            <person name="Pangilinan J."/>
            <person name="Park H.-J."/>
            <person name="Ramirez L."/>
            <person name="Alfaro M."/>
            <person name="Sun H."/>
            <person name="Tritt A."/>
            <person name="Yoshinaga Y."/>
            <person name="Zwiers L.-H."/>
            <person name="Turgeon B."/>
            <person name="Goodwin S."/>
            <person name="Spatafora J."/>
            <person name="Crous P."/>
            <person name="Grigoriev I."/>
        </authorList>
    </citation>
    <scope>NUCLEOTIDE SEQUENCE</scope>
    <source>
        <strain evidence="4">CBS 161.51</strain>
    </source>
</reference>
<dbReference type="InterPro" id="IPR027417">
    <property type="entry name" value="P-loop_NTPase"/>
</dbReference>
<proteinExistence type="predicted"/>
<dbReference type="EMBL" id="ML976156">
    <property type="protein sequence ID" value="KAF1937062.1"/>
    <property type="molecule type" value="Genomic_DNA"/>
</dbReference>
<evidence type="ECO:0000313" key="5">
    <source>
        <dbReference type="Proteomes" id="UP000800038"/>
    </source>
</evidence>
<dbReference type="PANTHER" id="PTHR10039:SF15">
    <property type="entry name" value="NACHT DOMAIN-CONTAINING PROTEIN"/>
    <property type="match status" value="1"/>
</dbReference>
<dbReference type="Gene3D" id="3.40.50.300">
    <property type="entry name" value="P-loop containing nucleotide triphosphate hydrolases"/>
    <property type="match status" value="1"/>
</dbReference>
<dbReference type="InterPro" id="IPR056884">
    <property type="entry name" value="NPHP3-like_N"/>
</dbReference>
<dbReference type="Pfam" id="PF24883">
    <property type="entry name" value="NPHP3_N"/>
    <property type="match status" value="1"/>
</dbReference>
<dbReference type="Proteomes" id="UP000800038">
    <property type="component" value="Unassembled WGS sequence"/>
</dbReference>
<protein>
    <recommendedName>
        <fullName evidence="6">NACHT domain-containing protein</fullName>
    </recommendedName>
</protein>
<dbReference type="OrthoDB" id="3694549at2759"/>
<dbReference type="PANTHER" id="PTHR10039">
    <property type="entry name" value="AMELOGENIN"/>
    <property type="match status" value="1"/>
</dbReference>
<keyword evidence="5" id="KW-1185">Reference proteome</keyword>
<evidence type="ECO:0000256" key="1">
    <source>
        <dbReference type="ARBA" id="ARBA00022737"/>
    </source>
</evidence>
<gene>
    <name evidence="4" type="ORF">EJ02DRAFT_357676</name>
</gene>
<dbReference type="Pfam" id="PF17111">
    <property type="entry name" value="PigL_N"/>
    <property type="match status" value="1"/>
</dbReference>
<evidence type="ECO:0000313" key="4">
    <source>
        <dbReference type="EMBL" id="KAF1937062.1"/>
    </source>
</evidence>
<dbReference type="SUPFAM" id="SSF52540">
    <property type="entry name" value="P-loop containing nucleoside triphosphate hydrolases"/>
    <property type="match status" value="1"/>
</dbReference>
<dbReference type="InterPro" id="IPR031348">
    <property type="entry name" value="PigL_N"/>
</dbReference>
<sequence>MDGLSAAASIWSLVQATGALIKYFNAAKSAPKDMSNIQRELSILNSLLITLINLKFHFENSETSREWNSVIRTLGVEHGPFAECADTMAQLNEKVSSKKGFRAIATWAFIKDDVHEMLDKIARLKTTINLILSADQLKLSNLMFTQVKELGSKLNNDQGREMVREALNWISSLNFRTQQARHKSLMDQHTGDWFLHSQEFGSWLEQPSQTLFCPGIPGAGKTMMAATVVNYIENNVLNASASTNLAYIFCDYKSEEEQSVDQLLGCLLQQLIQSNHELAGPLIALHEAHAERKSFPSADEIAGILQAVISKHTDVYIVVDAIDECPQKNRKRRRLLSALQNLQVKTDVLHLLVTSRLSPDVAEAFKDAPTIEVEAHTDDVRRYVRGRFEDFKARLNDDWQAKVEAAVINSTRGM</sequence>
<keyword evidence="1" id="KW-0677">Repeat</keyword>
<evidence type="ECO:0000259" key="2">
    <source>
        <dbReference type="Pfam" id="PF17111"/>
    </source>
</evidence>
<feature type="domain" description="Azaphilone pigments biosynthesis cluster protein L N-terminal" evidence="2">
    <location>
        <begin position="1"/>
        <end position="143"/>
    </location>
</feature>
<feature type="domain" description="Nephrocystin 3-like N-terminal" evidence="3">
    <location>
        <begin position="190"/>
        <end position="356"/>
    </location>
</feature>
<evidence type="ECO:0000259" key="3">
    <source>
        <dbReference type="Pfam" id="PF24883"/>
    </source>
</evidence>
<dbReference type="AlphaFoldDB" id="A0A6A5SAL6"/>
<organism evidence="4 5">
    <name type="scientific">Clathrospora elynae</name>
    <dbReference type="NCBI Taxonomy" id="706981"/>
    <lineage>
        <taxon>Eukaryota</taxon>
        <taxon>Fungi</taxon>
        <taxon>Dikarya</taxon>
        <taxon>Ascomycota</taxon>
        <taxon>Pezizomycotina</taxon>
        <taxon>Dothideomycetes</taxon>
        <taxon>Pleosporomycetidae</taxon>
        <taxon>Pleosporales</taxon>
        <taxon>Diademaceae</taxon>
        <taxon>Clathrospora</taxon>
    </lineage>
</organism>
<evidence type="ECO:0008006" key="6">
    <source>
        <dbReference type="Google" id="ProtNLM"/>
    </source>
</evidence>